<dbReference type="HOGENOM" id="CLU_012153_6_3_1"/>
<keyword evidence="3" id="KW-0288">FMN</keyword>
<evidence type="ECO:0000256" key="1">
    <source>
        <dbReference type="ARBA" id="ARBA00005979"/>
    </source>
</evidence>
<dbReference type="STRING" id="1108050.M5CGI3"/>
<evidence type="ECO:0000256" key="4">
    <source>
        <dbReference type="ARBA" id="ARBA00023002"/>
    </source>
</evidence>
<accession>M5CGI3</accession>
<reference evidence="7 9" key="3">
    <citation type="submission" date="2014-11" db="EMBL/GenBank/DDBJ databases">
        <authorList>
            <person name="Wibberg Daniel"/>
        </authorList>
    </citation>
    <scope>NUCLEOTIDE SEQUENCE [LARGE SCALE GENOMIC DNA]</scope>
    <source>
        <strain evidence="7">Rhizoctonia solani AG1-IB 7/3/14</strain>
    </source>
</reference>
<dbReference type="SUPFAM" id="SSF51395">
    <property type="entry name" value="FMN-linked oxidoreductases"/>
    <property type="match status" value="1"/>
</dbReference>
<protein>
    <submittedName>
        <fullName evidence="7">NADH oxidase</fullName>
    </submittedName>
</protein>
<dbReference type="CDD" id="cd04733">
    <property type="entry name" value="OYE_like_2_FMN"/>
    <property type="match status" value="1"/>
</dbReference>
<evidence type="ECO:0000256" key="3">
    <source>
        <dbReference type="ARBA" id="ARBA00022643"/>
    </source>
</evidence>
<evidence type="ECO:0000313" key="6">
    <source>
        <dbReference type="EMBL" id="CCO36167.1"/>
    </source>
</evidence>
<name>M5CGI3_THACB</name>
<dbReference type="GO" id="GO:0016491">
    <property type="term" value="F:oxidoreductase activity"/>
    <property type="evidence" value="ECO:0007669"/>
    <property type="project" value="UniProtKB-KW"/>
</dbReference>
<dbReference type="OrthoDB" id="1663137at2759"/>
<dbReference type="InterPro" id="IPR001155">
    <property type="entry name" value="OxRdtase_FMN_N"/>
</dbReference>
<dbReference type="Proteomes" id="UP000059188">
    <property type="component" value="Unassembled WGS sequence"/>
</dbReference>
<dbReference type="GO" id="GO:0010181">
    <property type="term" value="F:FMN binding"/>
    <property type="evidence" value="ECO:0007669"/>
    <property type="project" value="InterPro"/>
</dbReference>
<evidence type="ECO:0000256" key="2">
    <source>
        <dbReference type="ARBA" id="ARBA00022630"/>
    </source>
</evidence>
<dbReference type="EMBL" id="LN679271">
    <property type="protein sequence ID" value="CEL54612.1"/>
    <property type="molecule type" value="Genomic_DNA"/>
</dbReference>
<dbReference type="Pfam" id="PF00724">
    <property type="entry name" value="Oxidored_FMN"/>
    <property type="match status" value="1"/>
</dbReference>
<dbReference type="PANTHER" id="PTHR43656">
    <property type="entry name" value="BINDING OXIDOREDUCTASE, PUTATIVE (AFU_ORTHOLOGUE AFUA_2G08260)-RELATED"/>
    <property type="match status" value="1"/>
</dbReference>
<sequence>MVLARYGDATTPEDAELLGQSIQLPFSGRVVKSRLLKGALSERLASWHSVDISKRGVPSDNLVRLYEGWGKAGYGILITGNVMVNPKQLEAPGNAILCEPHETPERIEQFRKMAAAGKAHGSLMIMQVSHPGRQISALMNPSPVGASDIQLTDRMGMSFGKPTALDRPGIHEIVNQFAYTAEAAYRAGFDGIELHGAHGYLIAQFLSETTNNRTDEYGGSIKNRSRFIKEIIEAIRAKVPDQKFVIGVKINSVEFQDKGFQPEEAAELCKQLEAIEIDFVELSGGTYEDMAFIRRNSGARETTLKHEAFFTEFARQITPRLKKTVVYLTGGFRSASGMAEAIREGACAGVGLGRPAASDPALPNEIIQKRVAGATKMKFSPDDLTMSTLATGIQMLELAQGQPTIDLSDTQELARFQEFVSQHLREHARKLGEGVFDPRITYSSLPARNPVGF</sequence>
<feature type="domain" description="NADH:flavin oxidoreductase/NADH oxidase N-terminal" evidence="5">
    <location>
        <begin position="57"/>
        <end position="370"/>
    </location>
</feature>
<dbReference type="EMBL" id="CAOJ01015608">
    <property type="protein sequence ID" value="CCO36167.1"/>
    <property type="molecule type" value="Genomic_DNA"/>
</dbReference>
<evidence type="ECO:0000259" key="5">
    <source>
        <dbReference type="Pfam" id="PF00724"/>
    </source>
</evidence>
<organism evidence="6 8">
    <name type="scientific">Thanatephorus cucumeris (strain AG1-IB / isolate 7/3/14)</name>
    <name type="common">Lettuce bottom rot fungus</name>
    <name type="synonym">Rhizoctonia solani</name>
    <dbReference type="NCBI Taxonomy" id="1108050"/>
    <lineage>
        <taxon>Eukaryota</taxon>
        <taxon>Fungi</taxon>
        <taxon>Dikarya</taxon>
        <taxon>Basidiomycota</taxon>
        <taxon>Agaricomycotina</taxon>
        <taxon>Agaricomycetes</taxon>
        <taxon>Cantharellales</taxon>
        <taxon>Ceratobasidiaceae</taxon>
        <taxon>Rhizoctonia</taxon>
        <taxon>Rhizoctonia solani AG-1</taxon>
    </lineage>
</organism>
<gene>
    <name evidence="6" type="ORF">BN14_10295</name>
    <name evidence="7" type="ORF">RSOLAG1IB_11701</name>
</gene>
<dbReference type="InterPro" id="IPR013785">
    <property type="entry name" value="Aldolase_TIM"/>
</dbReference>
<reference evidence="6" key="1">
    <citation type="submission" date="2012-10" db="EMBL/GenBank/DDBJ databases">
        <authorList>
            <person name="Jelonek L."/>
        </authorList>
    </citation>
    <scope>NUCLEOTIDE SEQUENCE</scope>
    <source>
        <strain evidence="6">Isolate 7/3/14</strain>
    </source>
</reference>
<dbReference type="Gene3D" id="3.20.20.70">
    <property type="entry name" value="Aldolase class I"/>
    <property type="match status" value="1"/>
</dbReference>
<dbReference type="Proteomes" id="UP000012065">
    <property type="component" value="Unassembled WGS sequence"/>
</dbReference>
<evidence type="ECO:0000313" key="8">
    <source>
        <dbReference type="Proteomes" id="UP000012065"/>
    </source>
</evidence>
<reference evidence="6 8" key="2">
    <citation type="journal article" date="2013" name="J. Biotechnol.">
        <title>Establishment and interpretation of the genome sequence of the phytopathogenic fungus Rhizoctonia solani AG1-IB isolate 7/3/14.</title>
        <authorList>
            <person name="Wibberg D.W."/>
            <person name="Jelonek L.J."/>
            <person name="Rupp O.R."/>
            <person name="Hennig M.H."/>
            <person name="Eikmeyer F.E."/>
            <person name="Goesmann A.G."/>
            <person name="Hartmann A.H."/>
            <person name="Borriss R.B."/>
            <person name="Grosch R.G."/>
            <person name="Puehler A.P."/>
            <person name="Schlueter A.S."/>
        </authorList>
    </citation>
    <scope>NUCLEOTIDE SEQUENCE [LARGE SCALE GENOMIC DNA]</scope>
    <source>
        <strain evidence="8">AG1-IB / isolate 7/3/14</strain>
        <strain evidence="6">Isolate 7/3/14</strain>
    </source>
</reference>
<dbReference type="AlphaFoldDB" id="M5CGI3"/>
<evidence type="ECO:0000313" key="9">
    <source>
        <dbReference type="Proteomes" id="UP000059188"/>
    </source>
</evidence>
<dbReference type="InterPro" id="IPR051799">
    <property type="entry name" value="NADH_flavin_oxidoreductase"/>
</dbReference>
<comment type="similarity">
    <text evidence="1">Belongs to the NADH:flavin oxidoreductase/NADH oxidase family.</text>
</comment>
<proteinExistence type="inferred from homology"/>
<keyword evidence="4" id="KW-0560">Oxidoreductase</keyword>
<dbReference type="PANTHER" id="PTHR43656:SF5">
    <property type="entry name" value="NADH:FLAVIN OXIDOREDUCTASE_NADH OXIDASE N-TERMINAL DOMAIN-CONTAINING PROTEIN"/>
    <property type="match status" value="1"/>
</dbReference>
<keyword evidence="9" id="KW-1185">Reference proteome</keyword>
<evidence type="ECO:0000313" key="7">
    <source>
        <dbReference type="EMBL" id="CEL54612.1"/>
    </source>
</evidence>
<keyword evidence="2" id="KW-0285">Flavoprotein</keyword>